<dbReference type="GO" id="GO:0001510">
    <property type="term" value="P:RNA methylation"/>
    <property type="evidence" value="ECO:0007669"/>
    <property type="project" value="InterPro"/>
</dbReference>
<dbReference type="InterPro" id="IPR036867">
    <property type="entry name" value="R3H_dom_sf"/>
</dbReference>
<keyword evidence="5 15" id="KW-0949">S-adenosyl-L-methionine</keyword>
<keyword evidence="8 14" id="KW-0863">Zinc-finger</keyword>
<keyword evidence="9" id="KW-0862">Zinc</keyword>
<evidence type="ECO:0000256" key="16">
    <source>
        <dbReference type="SAM" id="MobiDB-lite"/>
    </source>
</evidence>
<keyword evidence="13" id="KW-0539">Nucleus</keyword>
<dbReference type="OrthoDB" id="6512771at2759"/>
<keyword evidence="10 15" id="KW-0694">RNA-binding</keyword>
<reference evidence="20 21" key="1">
    <citation type="submission" date="2020-11" db="EMBL/GenBank/DDBJ databases">
        <title>Kefir isolates.</title>
        <authorList>
            <person name="Marcisauskas S."/>
            <person name="Kim Y."/>
            <person name="Blasche S."/>
        </authorList>
    </citation>
    <scope>NUCLEOTIDE SEQUENCE [LARGE SCALE GENOMIC DNA]</scope>
    <source>
        <strain evidence="20 21">OG2</strain>
    </source>
</reference>
<organism evidence="20 21">
    <name type="scientific">Maudiozyma exigua</name>
    <name type="common">Yeast</name>
    <name type="synonym">Kazachstania exigua</name>
    <dbReference type="NCBI Taxonomy" id="34358"/>
    <lineage>
        <taxon>Eukaryota</taxon>
        <taxon>Fungi</taxon>
        <taxon>Dikarya</taxon>
        <taxon>Ascomycota</taxon>
        <taxon>Saccharomycotina</taxon>
        <taxon>Saccharomycetes</taxon>
        <taxon>Saccharomycetales</taxon>
        <taxon>Saccharomycetaceae</taxon>
        <taxon>Maudiozyma</taxon>
    </lineage>
</organism>
<dbReference type="GO" id="GO:0000122">
    <property type="term" value="P:negative regulation of transcription by RNA polymerase II"/>
    <property type="evidence" value="ECO:0007669"/>
    <property type="project" value="TreeGrafter"/>
</dbReference>
<sequence>MDFYRDATWVLEYMEQQDAKGRISGSLQTLVLKSCKVYKIKSNPKHIYAVLDSCWKYKPYLERVMKKSGILDEIPKKKGKPAYTRLTLLLLCHDLLLSKSKRIQMGKHPIKSYVLKFKTRLKAELVKLKLKLKVKSLNELFEQDDLDNDTPPVRWIRINPLRCPENNVGSVLEELNRKFPTRVDHWNEIKPGTIYYDEYVPHLFGIHPQDKITSHELYKRGKIIIQDRASCLPATILSPSSRDVIIDACAAPGNKTTHVASYMFGEEEGVAVPTDKKTIFAFEKDPERAKILQKMVKTAGCSSTIQINVGDFTKIATPDKFKGVTGFIVDPSCSGSGIFGRKYVDALNRRKQVLSDDNAIPDEQEEEEDEDEDEEQEIGADGMPKRISKKDALETRLAKLSSFQFQVVKHAMSFPRATKIVYSTCSIHAEENERVVIDLLMDKKVQEQGWNVSKRESVIPSWPRRGLVTEFEQVFREQPERCQELADGCIRALPKEDGGIGFFAVYPIGSSSIVQSKEVHSVRLHMSEEEVREISNNPEIISQDVSASEMNDSESESDHEGPMAESLEDMAYYERAVEEIRQGDSYTCMICTVEMDYRCQMYACSHCYRVFDYDCIREWALKSTERTVDKTWKCPNCSHVNKKVPPQHRATCWCGKVINPEPNELNPNSCGQTCDAKICIHGCSKICHLGPHPECTRMINIRCRCGKHTKEITCSQIKKFKGKHRFQCDDICGMLLPCGIHRCSRVCHSGLCGSCPEKILMQDQTTGPGIKCYCGTHTRDEIACNEIRIVDKHKPVKSKKDGIIVQDAWFGVYPCDKIRTVEFACHKHSFVEKCIVNPTQSGKKPCPFSPKLLKTCPCGKTPLINLAKPRSKCTDPIPHCDSTCDKPLKCGKHTCPFTCHDGPCMDPCLQIDKVKCSCEQSTFLVPCGMNKKPHCNLKCESLMSCRRHRCTQRCCSGRPSAELRKRTHFRTSDLADETLVEPEHVCLQDCNLMLSCGIHRCQRKCHPGKCPPCLESDSNDLVCPCGKTIVEAPVRCGTKLPPCPYPCIKVVRGESECGHPPVQHPCHPLDIPCPPCTAIVFKPCKCGKVDKVRTICFQTDVSCGKICGKQLEFCEHKCQKKCHLPGECQTKCKQVCHRKRVGCDHFCVRPCHGFDECPDTPCTALIKIHCPCGRRTKEVVCGATAEEPSTALIHGESQLACDEECELVKRHEQLKKAFGISDEPTSVNGIELDKLKSLANIAQTFEELQLPYSESCIVTYSRQPSWAEQICDVLNKLIDDKGRHSLHFKPMRAPARHFVTELAKAYGLYAESQDREPNRSVFVKKERTSMKPTLTLEEVVPLYQSFKVADKERRAKEYESRTTTTLLNIEADTTGSSSGTSYNAKFTGFYIHKLADGVTEEELAAMLLPCFEPTLINDPQIRIIDNASDEEAIRDALIYPAAYSSVSENCARDIEQILPQIEYLCHDNLVAEKVTLCNIAQLYEQPTEINSEINSENLSADMEEQETASIRSNEN</sequence>
<dbReference type="Gene3D" id="3.30.1370.50">
    <property type="entry name" value="R3H-like domain"/>
    <property type="match status" value="1"/>
</dbReference>
<evidence type="ECO:0000259" key="18">
    <source>
        <dbReference type="PROSITE" id="PS51061"/>
    </source>
</evidence>
<dbReference type="InterPro" id="IPR048889">
    <property type="entry name" value="NSUN5_RCM1_N"/>
</dbReference>
<proteinExistence type="inferred from homology"/>
<feature type="binding site" evidence="15">
    <location>
        <position position="330"/>
    </location>
    <ligand>
        <name>S-adenosyl-L-methionine</name>
        <dbReference type="ChEBI" id="CHEBI:59789"/>
    </ligand>
</feature>
<comment type="similarity">
    <text evidence="15">Belongs to the class I-like SAM-binding methyltransferase superfamily. RsmB/NOP family.</text>
</comment>
<dbReference type="GO" id="GO:0008173">
    <property type="term" value="F:RNA methyltransferase activity"/>
    <property type="evidence" value="ECO:0007669"/>
    <property type="project" value="InterPro"/>
</dbReference>
<feature type="compositionally biased region" description="Acidic residues" evidence="16">
    <location>
        <begin position="359"/>
        <end position="378"/>
    </location>
</feature>
<gene>
    <name evidence="20" type="primary">FAP1</name>
    <name evidence="20" type="ORF">C6P45_003973</name>
</gene>
<evidence type="ECO:0000256" key="4">
    <source>
        <dbReference type="ARBA" id="ARBA00022679"/>
    </source>
</evidence>
<name>A0A9P6WDD8_MAUEX</name>
<feature type="binding site" evidence="15">
    <location>
        <position position="311"/>
    </location>
    <ligand>
        <name>S-adenosyl-L-methionine</name>
        <dbReference type="ChEBI" id="CHEBI:59789"/>
    </ligand>
</feature>
<evidence type="ECO:0000256" key="8">
    <source>
        <dbReference type="ARBA" id="ARBA00022771"/>
    </source>
</evidence>
<evidence type="ECO:0000256" key="7">
    <source>
        <dbReference type="ARBA" id="ARBA00022737"/>
    </source>
</evidence>
<dbReference type="GO" id="GO:0003723">
    <property type="term" value="F:RNA binding"/>
    <property type="evidence" value="ECO:0007669"/>
    <property type="project" value="UniProtKB-UniRule"/>
</dbReference>
<feature type="domain" description="RING-type" evidence="17">
    <location>
        <begin position="588"/>
        <end position="638"/>
    </location>
</feature>
<dbReference type="PANTHER" id="PTHR12360">
    <property type="entry name" value="NUCLEAR TRANSCRIPTION FACTOR, X-BOX BINDING 1 NFX1"/>
    <property type="match status" value="1"/>
</dbReference>
<dbReference type="Pfam" id="PF01424">
    <property type="entry name" value="R3H"/>
    <property type="match status" value="1"/>
</dbReference>
<dbReference type="SUPFAM" id="SSF57850">
    <property type="entry name" value="RING/U-box"/>
    <property type="match status" value="1"/>
</dbReference>
<dbReference type="PRINTS" id="PR02008">
    <property type="entry name" value="RCMTFAMILY"/>
</dbReference>
<evidence type="ECO:0000256" key="11">
    <source>
        <dbReference type="ARBA" id="ARBA00023015"/>
    </source>
</evidence>
<dbReference type="InterPro" id="IPR049560">
    <property type="entry name" value="MeTrfase_RsmB-F_NOP2_cat"/>
</dbReference>
<dbReference type="InterPro" id="IPR000967">
    <property type="entry name" value="Znf_NFX1"/>
</dbReference>
<keyword evidence="6" id="KW-0479">Metal-binding</keyword>
<dbReference type="InterPro" id="IPR023267">
    <property type="entry name" value="RCMT"/>
</dbReference>
<comment type="caution">
    <text evidence="20">The sequence shown here is derived from an EMBL/GenBank/DDBJ whole genome shotgun (WGS) entry which is preliminary data.</text>
</comment>
<evidence type="ECO:0000256" key="15">
    <source>
        <dbReference type="PROSITE-ProRule" id="PRU01023"/>
    </source>
</evidence>
<dbReference type="PROSITE" id="PS50089">
    <property type="entry name" value="ZF_RING_2"/>
    <property type="match status" value="1"/>
</dbReference>
<dbReference type="Proteomes" id="UP000750334">
    <property type="component" value="Unassembled WGS sequence"/>
</dbReference>
<dbReference type="InterPro" id="IPR034078">
    <property type="entry name" value="NFX1_fam"/>
</dbReference>
<evidence type="ECO:0000256" key="5">
    <source>
        <dbReference type="ARBA" id="ARBA00022691"/>
    </source>
</evidence>
<dbReference type="InterPro" id="IPR034077">
    <property type="entry name" value="R3H_FAP1"/>
</dbReference>
<dbReference type="InterPro" id="IPR001678">
    <property type="entry name" value="MeTrfase_RsmB-F_NOP2_dom"/>
</dbReference>
<dbReference type="Pfam" id="PF01422">
    <property type="entry name" value="zf-NF-X1"/>
    <property type="match status" value="6"/>
</dbReference>
<feature type="active site" description="Nucleophile" evidence="15">
    <location>
        <position position="425"/>
    </location>
</feature>
<dbReference type="InterPro" id="IPR029063">
    <property type="entry name" value="SAM-dependent_MTases_sf"/>
</dbReference>
<keyword evidence="7" id="KW-0677">Repeat</keyword>
<evidence type="ECO:0000313" key="20">
    <source>
        <dbReference type="EMBL" id="KAG0669257.1"/>
    </source>
</evidence>
<evidence type="ECO:0000256" key="9">
    <source>
        <dbReference type="ARBA" id="ARBA00022833"/>
    </source>
</evidence>
<dbReference type="Gene3D" id="3.40.50.150">
    <property type="entry name" value="Vaccinia Virus protein VP39"/>
    <property type="match status" value="1"/>
</dbReference>
<feature type="domain" description="R3H" evidence="18">
    <location>
        <begin position="1264"/>
        <end position="1327"/>
    </location>
</feature>
<evidence type="ECO:0000256" key="1">
    <source>
        <dbReference type="ARBA" id="ARBA00004123"/>
    </source>
</evidence>
<feature type="domain" description="SAM-dependent MTase RsmB/NOP-type" evidence="19">
    <location>
        <begin position="144"/>
        <end position="510"/>
    </location>
</feature>
<evidence type="ECO:0000259" key="17">
    <source>
        <dbReference type="PROSITE" id="PS50089"/>
    </source>
</evidence>
<dbReference type="EMBL" id="PUHR01000046">
    <property type="protein sequence ID" value="KAG0669257.1"/>
    <property type="molecule type" value="Genomic_DNA"/>
</dbReference>
<dbReference type="GO" id="GO:0005634">
    <property type="term" value="C:nucleus"/>
    <property type="evidence" value="ECO:0007669"/>
    <property type="project" value="UniProtKB-SubCell"/>
</dbReference>
<dbReference type="GO" id="GO:0008270">
    <property type="term" value="F:zinc ion binding"/>
    <property type="evidence" value="ECO:0007669"/>
    <property type="project" value="UniProtKB-KW"/>
</dbReference>
<feature type="binding site" evidence="15">
    <location>
        <begin position="249"/>
        <end position="255"/>
    </location>
    <ligand>
        <name>S-adenosyl-L-methionine</name>
        <dbReference type="ChEBI" id="CHEBI:59789"/>
    </ligand>
</feature>
<evidence type="ECO:0000256" key="2">
    <source>
        <dbReference type="ARBA" id="ARBA00007269"/>
    </source>
</evidence>
<keyword evidence="11" id="KW-0805">Transcription regulation</keyword>
<dbReference type="InterPro" id="IPR001841">
    <property type="entry name" value="Znf_RING"/>
</dbReference>
<evidence type="ECO:0000256" key="3">
    <source>
        <dbReference type="ARBA" id="ARBA00022603"/>
    </source>
</evidence>
<feature type="binding site" evidence="15">
    <location>
        <position position="283"/>
    </location>
    <ligand>
        <name>S-adenosyl-L-methionine</name>
        <dbReference type="ChEBI" id="CHEBI:59789"/>
    </ligand>
</feature>
<accession>A0A9P6WDD8</accession>
<comment type="subcellular location">
    <subcellularLocation>
        <location evidence="1">Nucleus</location>
    </subcellularLocation>
</comment>
<evidence type="ECO:0000259" key="19">
    <source>
        <dbReference type="PROSITE" id="PS51686"/>
    </source>
</evidence>
<keyword evidence="3 15" id="KW-0489">Methyltransferase</keyword>
<dbReference type="SUPFAM" id="SSF82708">
    <property type="entry name" value="R3H domain"/>
    <property type="match status" value="1"/>
</dbReference>
<dbReference type="GO" id="GO:0000981">
    <property type="term" value="F:DNA-binding transcription factor activity, RNA polymerase II-specific"/>
    <property type="evidence" value="ECO:0007669"/>
    <property type="project" value="TreeGrafter"/>
</dbReference>
<dbReference type="SMART" id="SM00393">
    <property type="entry name" value="R3H"/>
    <property type="match status" value="1"/>
</dbReference>
<evidence type="ECO:0000256" key="10">
    <source>
        <dbReference type="ARBA" id="ARBA00022884"/>
    </source>
</evidence>
<keyword evidence="21" id="KW-1185">Reference proteome</keyword>
<evidence type="ECO:0000256" key="12">
    <source>
        <dbReference type="ARBA" id="ARBA00023163"/>
    </source>
</evidence>
<evidence type="ECO:0000256" key="14">
    <source>
        <dbReference type="PROSITE-ProRule" id="PRU00175"/>
    </source>
</evidence>
<feature type="region of interest" description="Disordered" evidence="16">
    <location>
        <begin position="354"/>
        <end position="386"/>
    </location>
</feature>
<dbReference type="SMART" id="SM00438">
    <property type="entry name" value="ZnF_NFX"/>
    <property type="match status" value="8"/>
</dbReference>
<dbReference type="CDD" id="cd16492">
    <property type="entry name" value="RING-CH-C4HC3_NFX1-like"/>
    <property type="match status" value="1"/>
</dbReference>
<dbReference type="CDD" id="cd06008">
    <property type="entry name" value="NF-X1-zinc-finger"/>
    <property type="match status" value="5"/>
</dbReference>
<dbReference type="Pfam" id="PF21153">
    <property type="entry name" value="NSUN5_N"/>
    <property type="match status" value="1"/>
</dbReference>
<dbReference type="InterPro" id="IPR001374">
    <property type="entry name" value="R3H_dom"/>
</dbReference>
<dbReference type="PROSITE" id="PS51061">
    <property type="entry name" value="R3H"/>
    <property type="match status" value="1"/>
</dbReference>
<comment type="similarity">
    <text evidence="2">Belongs to the NFX1 family.</text>
</comment>
<evidence type="ECO:0000313" key="21">
    <source>
        <dbReference type="Proteomes" id="UP000750334"/>
    </source>
</evidence>
<dbReference type="Gene3D" id="3.30.70.1170">
    <property type="entry name" value="Sun protein, domain 3"/>
    <property type="match status" value="1"/>
</dbReference>
<dbReference type="GO" id="GO:0000977">
    <property type="term" value="F:RNA polymerase II transcription regulatory region sequence-specific DNA binding"/>
    <property type="evidence" value="ECO:0007669"/>
    <property type="project" value="TreeGrafter"/>
</dbReference>
<evidence type="ECO:0000256" key="6">
    <source>
        <dbReference type="ARBA" id="ARBA00022723"/>
    </source>
</evidence>
<dbReference type="SUPFAM" id="SSF53335">
    <property type="entry name" value="S-adenosyl-L-methionine-dependent methyltransferases"/>
    <property type="match status" value="1"/>
</dbReference>
<dbReference type="Pfam" id="PF01189">
    <property type="entry name" value="Methyltr_RsmB-F"/>
    <property type="match status" value="1"/>
</dbReference>
<dbReference type="PANTHER" id="PTHR12360:SF12">
    <property type="entry name" value="TRANSCRIPTIONAL REPRESSOR NF-X1"/>
    <property type="match status" value="1"/>
</dbReference>
<keyword evidence="12" id="KW-0804">Transcription</keyword>
<dbReference type="PROSITE" id="PS51686">
    <property type="entry name" value="SAM_MT_RSMB_NOP"/>
    <property type="match status" value="1"/>
</dbReference>
<evidence type="ECO:0000256" key="13">
    <source>
        <dbReference type="ARBA" id="ARBA00023242"/>
    </source>
</evidence>
<dbReference type="CDD" id="cd06006">
    <property type="entry name" value="R3H_unknown_2"/>
    <property type="match status" value="1"/>
</dbReference>
<protein>
    <submittedName>
        <fullName evidence="20">FKBP12-associated protein</fullName>
    </submittedName>
</protein>
<keyword evidence="4 15" id="KW-0808">Transferase</keyword>